<dbReference type="STRING" id="1216970.GCA_001570985_01906"/>
<dbReference type="KEGG" id="jli:EXU32_14350"/>
<dbReference type="InterPro" id="IPR016163">
    <property type="entry name" value="Ald_DH_C"/>
</dbReference>
<organism evidence="6 7">
    <name type="scientific">Janibacter limosus</name>
    <dbReference type="NCBI Taxonomy" id="53458"/>
    <lineage>
        <taxon>Bacteria</taxon>
        <taxon>Bacillati</taxon>
        <taxon>Actinomycetota</taxon>
        <taxon>Actinomycetes</taxon>
        <taxon>Micrococcales</taxon>
        <taxon>Intrasporangiaceae</taxon>
        <taxon>Janibacter</taxon>
    </lineage>
</organism>
<evidence type="ECO:0000313" key="7">
    <source>
        <dbReference type="Proteomes" id="UP000290408"/>
    </source>
</evidence>
<feature type="active site" evidence="3">
    <location>
        <position position="247"/>
    </location>
</feature>
<evidence type="ECO:0000259" key="5">
    <source>
        <dbReference type="Pfam" id="PF00171"/>
    </source>
</evidence>
<name>A0A4P6MUE3_9MICO</name>
<dbReference type="SUPFAM" id="SSF53720">
    <property type="entry name" value="ALDH-like"/>
    <property type="match status" value="1"/>
</dbReference>
<comment type="similarity">
    <text evidence="1 4">Belongs to the aldehyde dehydrogenase family.</text>
</comment>
<dbReference type="FunFam" id="3.40.605.10:FF:000007">
    <property type="entry name" value="NAD/NADP-dependent betaine aldehyde dehydrogenase"/>
    <property type="match status" value="1"/>
</dbReference>
<evidence type="ECO:0000256" key="3">
    <source>
        <dbReference type="PROSITE-ProRule" id="PRU10007"/>
    </source>
</evidence>
<sequence length="481" mass="50804">MTRLKGNYIGGDWVWPASAASFDRTNPARPDEVVSTAPESTSTDVDDAIAHLSEHRHAWAATSPEKRADVLVAAADILATQAQDLAVELVREEGKTLAEATMETTRTPQNLRFFAGEALRMTGETYPTGDGSLVFSRREPVGIVAAITPWNFPLNIPSRKLGPALAAGNAVVFKPSEVTPLMGQRLVEALVQAGVPSGALALVHGHADVGRAMVANDEVDAVTFTGSTEVGTAIHGVTGVDVRTQLEMGGKNALVVLEDSDLDRAAAIIAKGAFGLSGQACTGTSRVVVHEAVADELVRRISQTAQAARVGNGLDEGVTFGPLANRAQIDKFCHYVEGATSQGAVLVDPDGHQADPPGGGYFVRPTIFRDVDPLSDLAQEEVFSPVLAFITVSSYDEAVRVVNNTKYGLSAGIVTSEISRAIRFSEDVATGLVKVNQATNGMAMNAPFGGMKHSSTQTFKEQAGASMMSFYTTDKTVYFTP</sequence>
<reference evidence="6 7" key="1">
    <citation type="submission" date="2019-02" db="EMBL/GenBank/DDBJ databases">
        <title>Genomic data mining of an Antarctic deep-sea actinobacterium, Janibacterlimosus P3-3-X1.</title>
        <authorList>
            <person name="Liao L."/>
            <person name="Chen B."/>
        </authorList>
    </citation>
    <scope>NUCLEOTIDE SEQUENCE [LARGE SCALE GENOMIC DNA]</scope>
    <source>
        <strain evidence="6 7">P3-3-X1</strain>
    </source>
</reference>
<dbReference type="InterPro" id="IPR016161">
    <property type="entry name" value="Ald_DH/histidinol_DH"/>
</dbReference>
<protein>
    <submittedName>
        <fullName evidence="6">Aldehyde dehydrogenase family protein</fullName>
    </submittedName>
</protein>
<dbReference type="InterPro" id="IPR029510">
    <property type="entry name" value="Ald_DH_CS_GLU"/>
</dbReference>
<keyword evidence="2 4" id="KW-0560">Oxidoreductase</keyword>
<dbReference type="EMBL" id="CP036164">
    <property type="protein sequence ID" value="QBF47324.1"/>
    <property type="molecule type" value="Genomic_DNA"/>
</dbReference>
<gene>
    <name evidence="6" type="ORF">EXU32_14350</name>
</gene>
<evidence type="ECO:0000256" key="2">
    <source>
        <dbReference type="ARBA" id="ARBA00023002"/>
    </source>
</evidence>
<dbReference type="PROSITE" id="PS00687">
    <property type="entry name" value="ALDEHYDE_DEHYDR_GLU"/>
    <property type="match status" value="1"/>
</dbReference>
<dbReference type="PANTHER" id="PTHR11699">
    <property type="entry name" value="ALDEHYDE DEHYDROGENASE-RELATED"/>
    <property type="match status" value="1"/>
</dbReference>
<dbReference type="InterPro" id="IPR015590">
    <property type="entry name" value="Aldehyde_DH_dom"/>
</dbReference>
<evidence type="ECO:0000313" key="6">
    <source>
        <dbReference type="EMBL" id="QBF47324.1"/>
    </source>
</evidence>
<dbReference type="Proteomes" id="UP000290408">
    <property type="component" value="Chromosome"/>
</dbReference>
<dbReference type="PROSITE" id="PS00070">
    <property type="entry name" value="ALDEHYDE_DEHYDR_CYS"/>
    <property type="match status" value="1"/>
</dbReference>
<feature type="domain" description="Aldehyde dehydrogenase" evidence="5">
    <location>
        <begin position="14"/>
        <end position="477"/>
    </location>
</feature>
<dbReference type="Gene3D" id="3.40.605.10">
    <property type="entry name" value="Aldehyde Dehydrogenase, Chain A, domain 1"/>
    <property type="match status" value="1"/>
</dbReference>
<dbReference type="Pfam" id="PF00171">
    <property type="entry name" value="Aldedh"/>
    <property type="match status" value="1"/>
</dbReference>
<dbReference type="InterPro" id="IPR016160">
    <property type="entry name" value="Ald_DH_CS_CYS"/>
</dbReference>
<accession>A0A4P6MUE3</accession>
<proteinExistence type="inferred from homology"/>
<dbReference type="GO" id="GO:0016620">
    <property type="term" value="F:oxidoreductase activity, acting on the aldehyde or oxo group of donors, NAD or NADP as acceptor"/>
    <property type="evidence" value="ECO:0007669"/>
    <property type="project" value="InterPro"/>
</dbReference>
<evidence type="ECO:0000256" key="1">
    <source>
        <dbReference type="ARBA" id="ARBA00009986"/>
    </source>
</evidence>
<dbReference type="InterPro" id="IPR016162">
    <property type="entry name" value="Ald_DH_N"/>
</dbReference>
<keyword evidence="7" id="KW-1185">Reference proteome</keyword>
<evidence type="ECO:0000256" key="4">
    <source>
        <dbReference type="RuleBase" id="RU003345"/>
    </source>
</evidence>
<dbReference type="OrthoDB" id="6882680at2"/>
<dbReference type="AlphaFoldDB" id="A0A4P6MUE3"/>
<dbReference type="Gene3D" id="3.40.309.10">
    <property type="entry name" value="Aldehyde Dehydrogenase, Chain A, domain 2"/>
    <property type="match status" value="1"/>
</dbReference>
<dbReference type="RefSeq" id="WP_130630515.1">
    <property type="nucleotide sequence ID" value="NZ_CP036164.1"/>
</dbReference>